<comment type="caution">
    <text evidence="2">The sequence shown here is derived from an EMBL/GenBank/DDBJ whole genome shotgun (WGS) entry which is preliminary data.</text>
</comment>
<evidence type="ECO:0000256" key="1">
    <source>
        <dbReference type="PIRSR" id="PIRSR602481-1"/>
    </source>
</evidence>
<dbReference type="InterPro" id="IPR002481">
    <property type="entry name" value="FUR"/>
</dbReference>
<dbReference type="PANTHER" id="PTHR33202">
    <property type="entry name" value="ZINC UPTAKE REGULATION PROTEIN"/>
    <property type="match status" value="1"/>
</dbReference>
<feature type="binding site" evidence="1">
    <location>
        <position position="106"/>
    </location>
    <ligand>
        <name>Zn(2+)</name>
        <dbReference type="ChEBI" id="CHEBI:29105"/>
    </ligand>
</feature>
<proteinExistence type="predicted"/>
<keyword evidence="1" id="KW-0479">Metal-binding</keyword>
<dbReference type="InterPro" id="IPR036390">
    <property type="entry name" value="WH_DNA-bd_sf"/>
</dbReference>
<evidence type="ECO:0000313" key="2">
    <source>
        <dbReference type="EMBL" id="MYM22732.1"/>
    </source>
</evidence>
<dbReference type="PANTHER" id="PTHR33202:SF7">
    <property type="entry name" value="FERRIC UPTAKE REGULATION PROTEIN"/>
    <property type="match status" value="1"/>
</dbReference>
<dbReference type="GO" id="GO:0000976">
    <property type="term" value="F:transcription cis-regulatory region binding"/>
    <property type="evidence" value="ECO:0007669"/>
    <property type="project" value="TreeGrafter"/>
</dbReference>
<dbReference type="GO" id="GO:0003700">
    <property type="term" value="F:DNA-binding transcription factor activity"/>
    <property type="evidence" value="ECO:0007669"/>
    <property type="project" value="InterPro"/>
</dbReference>
<dbReference type="SUPFAM" id="SSF46785">
    <property type="entry name" value="Winged helix' DNA-binding domain"/>
    <property type="match status" value="1"/>
</dbReference>
<dbReference type="InterPro" id="IPR036388">
    <property type="entry name" value="WH-like_DNA-bd_sf"/>
</dbReference>
<comment type="cofactor">
    <cofactor evidence="1">
        <name>Zn(2+)</name>
        <dbReference type="ChEBI" id="CHEBI:29105"/>
    </cofactor>
    <text evidence="1">Binds 1 zinc ion per subunit.</text>
</comment>
<dbReference type="RefSeq" id="WP_161006220.1">
    <property type="nucleotide sequence ID" value="NZ_WWCN01000004.1"/>
</dbReference>
<dbReference type="AlphaFoldDB" id="A0A6L8KA04"/>
<dbReference type="GO" id="GO:0008270">
    <property type="term" value="F:zinc ion binding"/>
    <property type="evidence" value="ECO:0007669"/>
    <property type="project" value="TreeGrafter"/>
</dbReference>
<dbReference type="GO" id="GO:0045892">
    <property type="term" value="P:negative regulation of DNA-templated transcription"/>
    <property type="evidence" value="ECO:0007669"/>
    <property type="project" value="TreeGrafter"/>
</dbReference>
<sequence>MQQAHESAQQRVQEWMRKSPLRITRARLSVAEVLLRHTDPVGAEVVFRKLLDTGEDVSLGSIYRILKEMEDDGLVLRDRHVSSGGVKAVYAIASDMPASRAYVFRCDVCHRQQRIADAGLAAQLANVAALEGYQLPADIVIPARCPNCVPAQSINNSN</sequence>
<feature type="binding site" evidence="1">
    <location>
        <position position="148"/>
    </location>
    <ligand>
        <name>Zn(2+)</name>
        <dbReference type="ChEBI" id="CHEBI:29105"/>
    </ligand>
</feature>
<evidence type="ECO:0000313" key="3">
    <source>
        <dbReference type="Proteomes" id="UP000479335"/>
    </source>
</evidence>
<keyword evidence="3" id="KW-1185">Reference proteome</keyword>
<organism evidence="2 3">
    <name type="scientific">Duganella flavida</name>
    <dbReference type="NCBI Taxonomy" id="2692175"/>
    <lineage>
        <taxon>Bacteria</taxon>
        <taxon>Pseudomonadati</taxon>
        <taxon>Pseudomonadota</taxon>
        <taxon>Betaproteobacteria</taxon>
        <taxon>Burkholderiales</taxon>
        <taxon>Oxalobacteraceae</taxon>
        <taxon>Telluria group</taxon>
        <taxon>Duganella</taxon>
    </lineage>
</organism>
<keyword evidence="1" id="KW-0862">Zinc</keyword>
<feature type="binding site" evidence="1">
    <location>
        <position position="109"/>
    </location>
    <ligand>
        <name>Zn(2+)</name>
        <dbReference type="ChEBI" id="CHEBI:29105"/>
    </ligand>
</feature>
<name>A0A6L8KA04_9BURK</name>
<dbReference type="GO" id="GO:1900376">
    <property type="term" value="P:regulation of secondary metabolite biosynthetic process"/>
    <property type="evidence" value="ECO:0007669"/>
    <property type="project" value="TreeGrafter"/>
</dbReference>
<dbReference type="Proteomes" id="UP000479335">
    <property type="component" value="Unassembled WGS sequence"/>
</dbReference>
<dbReference type="Gene3D" id="1.10.10.10">
    <property type="entry name" value="Winged helix-like DNA-binding domain superfamily/Winged helix DNA-binding domain"/>
    <property type="match status" value="1"/>
</dbReference>
<feature type="binding site" evidence="1">
    <location>
        <position position="145"/>
    </location>
    <ligand>
        <name>Zn(2+)</name>
        <dbReference type="ChEBI" id="CHEBI:29105"/>
    </ligand>
</feature>
<accession>A0A6L8KA04</accession>
<gene>
    <name evidence="2" type="ORF">GTP46_08750</name>
</gene>
<protein>
    <submittedName>
        <fullName evidence="2">Uncharacterized protein</fullName>
    </submittedName>
</protein>
<dbReference type="EMBL" id="WWCN01000004">
    <property type="protein sequence ID" value="MYM22732.1"/>
    <property type="molecule type" value="Genomic_DNA"/>
</dbReference>
<dbReference type="Pfam" id="PF01475">
    <property type="entry name" value="FUR"/>
    <property type="match status" value="1"/>
</dbReference>
<reference evidence="2 3" key="1">
    <citation type="submission" date="2019-12" db="EMBL/GenBank/DDBJ databases">
        <title>Novel species isolated from a subtropical stream in China.</title>
        <authorList>
            <person name="Lu H."/>
        </authorList>
    </citation>
    <scope>NUCLEOTIDE SEQUENCE [LARGE SCALE GENOMIC DNA]</scope>
    <source>
        <strain evidence="2 3">FT135W</strain>
    </source>
</reference>